<dbReference type="InterPro" id="IPR039767">
    <property type="entry name" value="RALBP1"/>
</dbReference>
<feature type="compositionally biased region" description="Pro residues" evidence="1">
    <location>
        <begin position="243"/>
        <end position="252"/>
    </location>
</feature>
<dbReference type="PANTHER" id="PTHR12783:SF5">
    <property type="entry name" value="RALA-BINDING PROTEIN 1"/>
    <property type="match status" value="1"/>
</dbReference>
<dbReference type="InterPro" id="IPR000198">
    <property type="entry name" value="RhoGAP_dom"/>
</dbReference>
<protein>
    <recommendedName>
        <fullName evidence="2">Rho-GAP domain-containing protein</fullName>
    </recommendedName>
</protein>
<organism evidence="3 4">
    <name type="scientific">Schizophyllum amplum</name>
    <dbReference type="NCBI Taxonomy" id="97359"/>
    <lineage>
        <taxon>Eukaryota</taxon>
        <taxon>Fungi</taxon>
        <taxon>Dikarya</taxon>
        <taxon>Basidiomycota</taxon>
        <taxon>Agaricomycotina</taxon>
        <taxon>Agaricomycetes</taxon>
        <taxon>Agaricomycetidae</taxon>
        <taxon>Agaricales</taxon>
        <taxon>Schizophyllaceae</taxon>
        <taxon>Schizophyllum</taxon>
    </lineage>
</organism>
<dbReference type="STRING" id="97359.A0A550CWW9"/>
<feature type="compositionally biased region" description="Basic and acidic residues" evidence="1">
    <location>
        <begin position="328"/>
        <end position="370"/>
    </location>
</feature>
<feature type="compositionally biased region" description="Basic residues" evidence="1">
    <location>
        <begin position="682"/>
        <end position="691"/>
    </location>
</feature>
<feature type="compositionally biased region" description="Polar residues" evidence="1">
    <location>
        <begin position="1116"/>
        <end position="1146"/>
    </location>
</feature>
<evidence type="ECO:0000259" key="2">
    <source>
        <dbReference type="PROSITE" id="PS50238"/>
    </source>
</evidence>
<feature type="compositionally biased region" description="Low complexity" evidence="1">
    <location>
        <begin position="1009"/>
        <end position="1023"/>
    </location>
</feature>
<feature type="compositionally biased region" description="Polar residues" evidence="1">
    <location>
        <begin position="668"/>
        <end position="677"/>
    </location>
</feature>
<feature type="compositionally biased region" description="Low complexity" evidence="1">
    <location>
        <begin position="17"/>
        <end position="57"/>
    </location>
</feature>
<dbReference type="Proteomes" id="UP000320762">
    <property type="component" value="Unassembled WGS sequence"/>
</dbReference>
<feature type="compositionally biased region" description="Polar residues" evidence="1">
    <location>
        <begin position="1302"/>
        <end position="1316"/>
    </location>
</feature>
<feature type="compositionally biased region" description="Low complexity" evidence="1">
    <location>
        <begin position="552"/>
        <end position="570"/>
    </location>
</feature>
<dbReference type="Pfam" id="PF00620">
    <property type="entry name" value="RhoGAP"/>
    <property type="match status" value="2"/>
</dbReference>
<feature type="compositionally biased region" description="Polar residues" evidence="1">
    <location>
        <begin position="459"/>
        <end position="470"/>
    </location>
</feature>
<evidence type="ECO:0000313" key="3">
    <source>
        <dbReference type="EMBL" id="TRM69273.1"/>
    </source>
</evidence>
<proteinExistence type="predicted"/>
<evidence type="ECO:0000313" key="4">
    <source>
        <dbReference type="Proteomes" id="UP000320762"/>
    </source>
</evidence>
<feature type="compositionally biased region" description="Low complexity" evidence="1">
    <location>
        <begin position="655"/>
        <end position="667"/>
    </location>
</feature>
<accession>A0A550CWW9</accession>
<feature type="compositionally biased region" description="Basic and acidic residues" evidence="1">
    <location>
        <begin position="428"/>
        <end position="444"/>
    </location>
</feature>
<dbReference type="OrthoDB" id="185175at2759"/>
<feature type="compositionally biased region" description="Polar residues" evidence="1">
    <location>
        <begin position="1274"/>
        <end position="1288"/>
    </location>
</feature>
<feature type="region of interest" description="Disordered" evidence="1">
    <location>
        <begin position="192"/>
        <end position="301"/>
    </location>
</feature>
<feature type="compositionally biased region" description="Polar residues" evidence="1">
    <location>
        <begin position="1197"/>
        <end position="1206"/>
    </location>
</feature>
<feature type="compositionally biased region" description="Low complexity" evidence="1">
    <location>
        <begin position="1041"/>
        <end position="1052"/>
    </location>
</feature>
<feature type="region of interest" description="Disordered" evidence="1">
    <location>
        <begin position="971"/>
        <end position="1324"/>
    </location>
</feature>
<dbReference type="CDD" id="cd00159">
    <property type="entry name" value="RhoGAP"/>
    <property type="match status" value="1"/>
</dbReference>
<feature type="region of interest" description="Disordered" evidence="1">
    <location>
        <begin position="846"/>
        <end position="879"/>
    </location>
</feature>
<dbReference type="InterPro" id="IPR008936">
    <property type="entry name" value="Rho_GTPase_activation_prot"/>
</dbReference>
<feature type="region of interest" description="Disordered" evidence="1">
    <location>
        <begin position="328"/>
        <end position="397"/>
    </location>
</feature>
<dbReference type="PROSITE" id="PS50238">
    <property type="entry name" value="RHOGAP"/>
    <property type="match status" value="1"/>
</dbReference>
<feature type="compositionally biased region" description="Pro residues" evidence="1">
    <location>
        <begin position="1259"/>
        <end position="1268"/>
    </location>
</feature>
<dbReference type="SMART" id="SM00324">
    <property type="entry name" value="RhoGAP"/>
    <property type="match status" value="1"/>
</dbReference>
<feature type="compositionally biased region" description="Low complexity" evidence="1">
    <location>
        <begin position="510"/>
        <end position="526"/>
    </location>
</feature>
<dbReference type="Gene3D" id="1.10.555.10">
    <property type="entry name" value="Rho GTPase activation protein"/>
    <property type="match status" value="1"/>
</dbReference>
<sequence>MSGDSAQQSSPTHPYYAAQRAAAAQPLDTSSISSSNSTLSSLNPSPFSSGALSSMSDHSMHTMDHPAAASSRPRANLHVAFNSQQQQKRNSLLAASAMGQQLSKSPTQTPHVVPQGSGSSHMATRGIALGNAAAAAGNKMRRAFHTKGKKSADMSALLRFGRDKGKGKESLIEPPGSAPSTSHEFTMVHAETTCPPFSAPPAQLQDPGLQRRASRNTRQFSGLAAHVFGGRSRSNTRDKTPEPETPPAVPPKPSHHPAFPSYPSNHERRAPAADHPSSTLYTHSASHSTMSVSTASRSSDEQHIHAMPYSPAMPVSPGIASAVHYMRSQDELERQQSEEPKDTRERRPHERPDVPDKAEPAAKDAWRKSDSTIGHSTIRPGAATASRSSRPVSVADSLHSNHTVVPVNKRLSALMTDADYGMPEEDDTPTKSNDEVRPMPRKQESSPSNSMRQKKRRSISLTLDSSQWTMHLQPASPVDPGRLASRSLDGPPGPMTPTSSMDGPILNTTSADGFISPSSSGSQSTGTNIRGRLAAWTSTTYGNVAGKPRQGSPASSRLAPHSAASASSTSVNEVRGHGHRHGSISGFGPAAGLAKRAAERIGKAWGGLGSNASNQSGYMSSTPPSSYSSDNVLFRTHSGQSANRSGRRRGPQTPSGSWSTGSSGANSDNDTFSSTPGPSLGRRVRGPLRTRSGHGLVASGVVFGRELTAVVRDTAIGVDATGRTSNDSVRYGPLRKASVKRNDLQALEWRRLPALVARCAQHLLIWGVQEEGLFRVSGRASHISKLRSEFDTGADWDMRNCSPGDLDPHAVASIFKAFLRELPEPILTRDLIPYFEAALAQEASSGAKDIPVYQPDQGPSDPRRHPGLRKPPSLSTLAMPKLTGMRPASKPLTNVLRSLIAQLPNENRDVLRTVTELIKATDKASKDTKMPLSNLLLVFCPSLNMNPPLLKVLCEAESLWEPLPAEQSPVLDIRRPSLDQDIPSDVDQSVDVTDMDGLSSSEDILSRVSGRARSASTTDSASTQNDSLDGSERVPPFRGNASSPPFSSSAESLVTPSTSSVAPSFDHLPNPHDNVSDKPCADGPPSIAADEEDISSCIPIPVSPKPRRPAVHGSIQFPTSGGTPSTPLGSKRSIPTLSMQNGSTEMINCKSPASPLSSPRRMKKPSLTLLFKRSASPLTSGRPTISGPYLHSPKAASETSLTTDQHQPAPPRHLETSPMLATDLRSSPLRVGMGLDPDSPKNSLDAPRTRSPTLAEYPAIPPTPPPGETPIANQYLQSAASSTHSFSGAAQEKPSHLRTRPTLRSQRTPSTSSQNHLGMLDDDDREDWTQSVLLASGWNAQQEHT</sequence>
<keyword evidence="4" id="KW-1185">Reference proteome</keyword>
<feature type="region of interest" description="Disordered" evidence="1">
    <location>
        <begin position="1"/>
        <end position="73"/>
    </location>
</feature>
<comment type="caution">
    <text evidence="3">The sequence shown here is derived from an EMBL/GenBank/DDBJ whole genome shotgun (WGS) entry which is preliminary data.</text>
</comment>
<feature type="region of interest" description="Disordered" evidence="1">
    <location>
        <begin position="419"/>
        <end position="527"/>
    </location>
</feature>
<feature type="compositionally biased region" description="Low complexity" evidence="1">
    <location>
        <begin position="282"/>
        <end position="297"/>
    </location>
</feature>
<feature type="compositionally biased region" description="Low complexity" evidence="1">
    <location>
        <begin position="616"/>
        <end position="629"/>
    </location>
</feature>
<dbReference type="GO" id="GO:0005096">
    <property type="term" value="F:GTPase activator activity"/>
    <property type="evidence" value="ECO:0007669"/>
    <property type="project" value="InterPro"/>
</dbReference>
<name>A0A550CWW9_9AGAR</name>
<feature type="region of interest" description="Disordered" evidence="1">
    <location>
        <begin position="96"/>
        <end position="121"/>
    </location>
</feature>
<feature type="region of interest" description="Disordered" evidence="1">
    <location>
        <begin position="606"/>
        <end position="691"/>
    </location>
</feature>
<feature type="compositionally biased region" description="Polar residues" evidence="1">
    <location>
        <begin position="1"/>
        <end position="12"/>
    </location>
</feature>
<gene>
    <name evidence="3" type="ORF">BD626DRAFT_447076</name>
</gene>
<dbReference type="EMBL" id="VDMD01000001">
    <property type="protein sequence ID" value="TRM69273.1"/>
    <property type="molecule type" value="Genomic_DNA"/>
</dbReference>
<feature type="compositionally biased region" description="Polar residues" evidence="1">
    <location>
        <begin position="98"/>
        <end position="121"/>
    </location>
</feature>
<dbReference type="PANTHER" id="PTHR12783">
    <property type="entry name" value="RALA BINDING PROTEIN 1 RALBP1"/>
    <property type="match status" value="1"/>
</dbReference>
<dbReference type="GO" id="GO:0031267">
    <property type="term" value="F:small GTPase binding"/>
    <property type="evidence" value="ECO:0007669"/>
    <property type="project" value="InterPro"/>
</dbReference>
<feature type="region of interest" description="Disordered" evidence="1">
    <location>
        <begin position="542"/>
        <end position="589"/>
    </location>
</feature>
<feature type="compositionally biased region" description="Polar residues" evidence="1">
    <location>
        <begin position="496"/>
        <end position="509"/>
    </location>
</feature>
<dbReference type="GO" id="GO:0007264">
    <property type="term" value="P:small GTPase-mediated signal transduction"/>
    <property type="evidence" value="ECO:0007669"/>
    <property type="project" value="InterPro"/>
</dbReference>
<feature type="domain" description="Rho-GAP" evidence="2">
    <location>
        <begin position="742"/>
        <end position="971"/>
    </location>
</feature>
<evidence type="ECO:0000256" key="1">
    <source>
        <dbReference type="SAM" id="MobiDB-lite"/>
    </source>
</evidence>
<reference evidence="3 4" key="1">
    <citation type="journal article" date="2019" name="New Phytol.">
        <title>Comparative genomics reveals unique wood-decay strategies and fruiting body development in the Schizophyllaceae.</title>
        <authorList>
            <person name="Almasi E."/>
            <person name="Sahu N."/>
            <person name="Krizsan K."/>
            <person name="Balint B."/>
            <person name="Kovacs G.M."/>
            <person name="Kiss B."/>
            <person name="Cseklye J."/>
            <person name="Drula E."/>
            <person name="Henrissat B."/>
            <person name="Nagy I."/>
            <person name="Chovatia M."/>
            <person name="Adam C."/>
            <person name="LaButti K."/>
            <person name="Lipzen A."/>
            <person name="Riley R."/>
            <person name="Grigoriev I.V."/>
            <person name="Nagy L.G."/>
        </authorList>
    </citation>
    <scope>NUCLEOTIDE SEQUENCE [LARGE SCALE GENOMIC DNA]</scope>
    <source>
        <strain evidence="3 4">NL-1724</strain>
    </source>
</reference>
<dbReference type="SUPFAM" id="SSF48350">
    <property type="entry name" value="GTPase activation domain, GAP"/>
    <property type="match status" value="1"/>
</dbReference>